<evidence type="ECO:0000313" key="2">
    <source>
        <dbReference type="WBParaSite" id="PS1159_v2.g14137.t1"/>
    </source>
</evidence>
<sequence length="107" mass="12707">MEFLPKIEQLQLSNVKVNKNTAKILEAQTFNSKINELILLDIFGEPFNTMEFSNFVKKNKDKNLFLRMEFKPRRSGFSHDFITDFRKLMEDANDSKKDHIEINYTPM</sequence>
<evidence type="ECO:0000313" key="1">
    <source>
        <dbReference type="Proteomes" id="UP000887580"/>
    </source>
</evidence>
<protein>
    <submittedName>
        <fullName evidence="2">DUF38 domain-containing protein</fullName>
    </submittedName>
</protein>
<organism evidence="1 2">
    <name type="scientific">Panagrolaimus sp. PS1159</name>
    <dbReference type="NCBI Taxonomy" id="55785"/>
    <lineage>
        <taxon>Eukaryota</taxon>
        <taxon>Metazoa</taxon>
        <taxon>Ecdysozoa</taxon>
        <taxon>Nematoda</taxon>
        <taxon>Chromadorea</taxon>
        <taxon>Rhabditida</taxon>
        <taxon>Tylenchina</taxon>
        <taxon>Panagrolaimomorpha</taxon>
        <taxon>Panagrolaimoidea</taxon>
        <taxon>Panagrolaimidae</taxon>
        <taxon>Panagrolaimus</taxon>
    </lineage>
</organism>
<accession>A0AC35F5Z1</accession>
<dbReference type="WBParaSite" id="PS1159_v2.g14137.t1">
    <property type="protein sequence ID" value="PS1159_v2.g14137.t1"/>
    <property type="gene ID" value="PS1159_v2.g14137"/>
</dbReference>
<proteinExistence type="predicted"/>
<reference evidence="2" key="1">
    <citation type="submission" date="2022-11" db="UniProtKB">
        <authorList>
            <consortium name="WormBaseParasite"/>
        </authorList>
    </citation>
    <scope>IDENTIFICATION</scope>
</reference>
<name>A0AC35F5Z1_9BILA</name>
<dbReference type="Proteomes" id="UP000887580">
    <property type="component" value="Unplaced"/>
</dbReference>